<reference evidence="2 3" key="1">
    <citation type="journal article" date="2014" name="Genome Announc.">
        <title>Draft Genome Sequences of Marine Flavobacterium Algibacter lectus Strains SS8 and NR4.</title>
        <authorList>
            <person name="Takatani N."/>
            <person name="Nakanishi M."/>
            <person name="Meirelles P."/>
            <person name="Mino S."/>
            <person name="Suda W."/>
            <person name="Oshima K."/>
            <person name="Hattori M."/>
            <person name="Ohkuma M."/>
            <person name="Hosokawa M."/>
            <person name="Miyashita K."/>
            <person name="Thompson F.L."/>
            <person name="Niwa A."/>
            <person name="Sawabe T."/>
            <person name="Sawabe T."/>
        </authorList>
    </citation>
    <scope>NUCLEOTIDE SEQUENCE [LARGE SCALE GENOMIC DNA]</scope>
    <source>
        <strain evidence="3">JCM19274</strain>
    </source>
</reference>
<dbReference type="InterPro" id="IPR036852">
    <property type="entry name" value="Peptidase_S8/S53_dom_sf"/>
</dbReference>
<accession>A0A090WJR1</accession>
<gene>
    <name evidence="2" type="ORF">JCM19274_5023</name>
</gene>
<dbReference type="EMBL" id="BBNU01000001">
    <property type="protein sequence ID" value="GAL77310.1"/>
    <property type="molecule type" value="Genomic_DNA"/>
</dbReference>
<dbReference type="AlphaFoldDB" id="A0A090WJR1"/>
<keyword evidence="2" id="KW-0645">Protease</keyword>
<dbReference type="Pfam" id="PF00082">
    <property type="entry name" value="Peptidase_S8"/>
    <property type="match status" value="1"/>
</dbReference>
<dbReference type="InterPro" id="IPR000209">
    <property type="entry name" value="Peptidase_S8/S53_dom"/>
</dbReference>
<dbReference type="CDD" id="cd04847">
    <property type="entry name" value="Peptidases_S8_Subtilisin_like_2"/>
    <property type="match status" value="1"/>
</dbReference>
<dbReference type="Proteomes" id="UP000029643">
    <property type="component" value="Unassembled WGS sequence"/>
</dbReference>
<dbReference type="RefSeq" id="WP_052415780.1">
    <property type="nucleotide sequence ID" value="NZ_BBNU01000001.1"/>
</dbReference>
<dbReference type="GO" id="GO:0004252">
    <property type="term" value="F:serine-type endopeptidase activity"/>
    <property type="evidence" value="ECO:0007669"/>
    <property type="project" value="InterPro"/>
</dbReference>
<dbReference type="SUPFAM" id="SSF52743">
    <property type="entry name" value="Subtilisin-like"/>
    <property type="match status" value="1"/>
</dbReference>
<evidence type="ECO:0000259" key="1">
    <source>
        <dbReference type="Pfam" id="PF00082"/>
    </source>
</evidence>
<organism evidence="2 3">
    <name type="scientific">Algibacter lectus</name>
    <dbReference type="NCBI Taxonomy" id="221126"/>
    <lineage>
        <taxon>Bacteria</taxon>
        <taxon>Pseudomonadati</taxon>
        <taxon>Bacteroidota</taxon>
        <taxon>Flavobacteriia</taxon>
        <taxon>Flavobacteriales</taxon>
        <taxon>Flavobacteriaceae</taxon>
        <taxon>Algibacter</taxon>
    </lineage>
</organism>
<keyword evidence="2" id="KW-0378">Hydrolase</keyword>
<name>A0A090WJR1_9FLAO</name>
<feature type="domain" description="Peptidase S8/S53" evidence="1">
    <location>
        <begin position="207"/>
        <end position="476"/>
    </location>
</feature>
<evidence type="ECO:0000313" key="2">
    <source>
        <dbReference type="EMBL" id="GAL77310.1"/>
    </source>
</evidence>
<evidence type="ECO:0000313" key="3">
    <source>
        <dbReference type="Proteomes" id="UP000029643"/>
    </source>
</evidence>
<dbReference type="Gene3D" id="3.40.50.200">
    <property type="entry name" value="Peptidase S8/S53 domain"/>
    <property type="match status" value="1"/>
</dbReference>
<comment type="caution">
    <text evidence="2">The sequence shown here is derived from an EMBL/GenBank/DDBJ whole genome shotgun (WGS) entry which is preliminary data.</text>
</comment>
<protein>
    <submittedName>
        <fullName evidence="2">Putative serine protease</fullName>
    </submittedName>
</protein>
<dbReference type="GO" id="GO:0006508">
    <property type="term" value="P:proteolysis"/>
    <property type="evidence" value="ECO:0007669"/>
    <property type="project" value="UniProtKB-KW"/>
</dbReference>
<sequence>MNGLETYFEAIDDSRSFIPATLRVDIDDDAIAKSHRSEIQSLFNGQYSKNNIIGFIDSNSAIVKVTSLEESKAIQRNIKNYNKNARGISAIETLEVFKPFITELKENETVKISLIDYLNFELNNAVKKAFESYCQERGVKVVETKYSPGLIIYKIQNATRAQLDSIGDFEALESITLMPQYSVQMDFLDSTDDLEIKEPKEGEEYPVIGVLDSGIAKNKYMNPWLVDRRFSSYPDDLIDNSHGTCVSSIIVYGDKLENQKWTGNSGCKLFDATVFPDETKEKIHEDELIENIREAINSNSDIKIWNLSLGTASEADINEFSDFGKALDDIQMSKDVIICKSTGNCKNFKTGHPKSRIAKSGDSMRSLVVGSITHSKNNTDISEINHPSPPFTRIGPGPANSIKPDLVSYGGNVGMLSGRVVQNGVKALAPDGNTVKIVGTSFSTPRVTSLLSELNFKVKEEFSPTLLKALAIHSAKYPSGVNFPINEKLNQMGGFGVATSADDIIYNDPHEITLILQENINRGEFIEILDFPFPESLVDENGFFYGEVKVTLVANPVLREKQGAEYCQSNVKLQFGTYEDIKNRDTTKATILNPIGPDDPKNVMLDSNYGSKFKRDTASDYARERMLLNYGKKYQPVKKYSVNLDEMTTARQRDALAAHRKWFAKIKGEYRNFAETRAIEDGEVLNQDFTLIVTIRDTKGVQQVYNEVSRLLETRNFLHSNIKLREEVRVNIDDISDL</sequence>
<proteinExistence type="predicted"/>
<dbReference type="InterPro" id="IPR034074">
    <property type="entry name" value="Y4bN_pept_dom"/>
</dbReference>